<accession>A0ACC0ZFG3</accession>
<evidence type="ECO:0000313" key="1">
    <source>
        <dbReference type="EMBL" id="KAJ0051548.1"/>
    </source>
</evidence>
<gene>
    <name evidence="1" type="ORF">Pint_02171</name>
</gene>
<organism evidence="1 2">
    <name type="scientific">Pistacia integerrima</name>
    <dbReference type="NCBI Taxonomy" id="434235"/>
    <lineage>
        <taxon>Eukaryota</taxon>
        <taxon>Viridiplantae</taxon>
        <taxon>Streptophyta</taxon>
        <taxon>Embryophyta</taxon>
        <taxon>Tracheophyta</taxon>
        <taxon>Spermatophyta</taxon>
        <taxon>Magnoliopsida</taxon>
        <taxon>eudicotyledons</taxon>
        <taxon>Gunneridae</taxon>
        <taxon>Pentapetalae</taxon>
        <taxon>rosids</taxon>
        <taxon>malvids</taxon>
        <taxon>Sapindales</taxon>
        <taxon>Anacardiaceae</taxon>
        <taxon>Pistacia</taxon>
    </lineage>
</organism>
<protein>
    <submittedName>
        <fullName evidence="1">Uncharacterized protein</fullName>
    </submittedName>
</protein>
<dbReference type="EMBL" id="CM047736">
    <property type="protein sequence ID" value="KAJ0051548.1"/>
    <property type="molecule type" value="Genomic_DNA"/>
</dbReference>
<reference evidence="2" key="1">
    <citation type="journal article" date="2023" name="G3 (Bethesda)">
        <title>Genome assembly and association tests identify interacting loci associated with vigor, precocity, and sex in interspecific pistachio rootstocks.</title>
        <authorList>
            <person name="Palmer W."/>
            <person name="Jacygrad E."/>
            <person name="Sagayaradj S."/>
            <person name="Cavanaugh K."/>
            <person name="Han R."/>
            <person name="Bertier L."/>
            <person name="Beede B."/>
            <person name="Kafkas S."/>
            <person name="Golino D."/>
            <person name="Preece J."/>
            <person name="Michelmore R."/>
        </authorList>
    </citation>
    <scope>NUCLEOTIDE SEQUENCE [LARGE SCALE GENOMIC DNA]</scope>
</reference>
<proteinExistence type="predicted"/>
<keyword evidence="2" id="KW-1185">Reference proteome</keyword>
<evidence type="ECO:0000313" key="2">
    <source>
        <dbReference type="Proteomes" id="UP001163603"/>
    </source>
</evidence>
<sequence length="41" mass="4847">MASDAAMEKMQLRQSYQNMWHTDLLGSIKKDTPYCCFAVFW</sequence>
<name>A0ACC0ZFG3_9ROSI</name>
<dbReference type="Proteomes" id="UP001163603">
    <property type="component" value="Chromosome 1"/>
</dbReference>
<comment type="caution">
    <text evidence="1">The sequence shown here is derived from an EMBL/GenBank/DDBJ whole genome shotgun (WGS) entry which is preliminary data.</text>
</comment>